<gene>
    <name evidence="7" type="ORF">NEMVEDRAFT_v1g163730</name>
</gene>
<keyword evidence="3" id="KW-0964">Secreted</keyword>
<reference evidence="7 8" key="1">
    <citation type="journal article" date="2007" name="Science">
        <title>Sea anemone genome reveals ancestral eumetazoan gene repertoire and genomic organization.</title>
        <authorList>
            <person name="Putnam N.H."/>
            <person name="Srivastava M."/>
            <person name="Hellsten U."/>
            <person name="Dirks B."/>
            <person name="Chapman J."/>
            <person name="Salamov A."/>
            <person name="Terry A."/>
            <person name="Shapiro H."/>
            <person name="Lindquist E."/>
            <person name="Kapitonov V.V."/>
            <person name="Jurka J."/>
            <person name="Genikhovich G."/>
            <person name="Grigoriev I.V."/>
            <person name="Lucas S.M."/>
            <person name="Steele R.E."/>
            <person name="Finnerty J.R."/>
            <person name="Technau U."/>
            <person name="Martindale M.Q."/>
            <person name="Rokhsar D.S."/>
        </authorList>
    </citation>
    <scope>NUCLEOTIDE SEQUENCE [LARGE SCALE GENOMIC DNA]</scope>
    <source>
        <strain evidence="8">CH2 X CH6</strain>
    </source>
</reference>
<evidence type="ECO:0000256" key="5">
    <source>
        <dbReference type="ARBA" id="ARBA00023180"/>
    </source>
</evidence>
<dbReference type="GO" id="GO:0005615">
    <property type="term" value="C:extracellular space"/>
    <property type="evidence" value="ECO:0000318"/>
    <property type="project" value="GO_Central"/>
</dbReference>
<dbReference type="AlphaFoldDB" id="A7RX68"/>
<dbReference type="InParanoid" id="A7RX68"/>
<evidence type="ECO:0000256" key="6">
    <source>
        <dbReference type="SAM" id="MobiDB-lite"/>
    </source>
</evidence>
<dbReference type="HOGENOM" id="CLU_071068_0_0_1"/>
<evidence type="ECO:0000313" key="7">
    <source>
        <dbReference type="EMBL" id="EDO43978.1"/>
    </source>
</evidence>
<dbReference type="eggNOG" id="ENOG502QVPP">
    <property type="taxonomic scope" value="Eukaryota"/>
</dbReference>
<comment type="similarity">
    <text evidence="2">Belongs to the LEG1 family.</text>
</comment>
<organism evidence="7 8">
    <name type="scientific">Nematostella vectensis</name>
    <name type="common">Starlet sea anemone</name>
    <dbReference type="NCBI Taxonomy" id="45351"/>
    <lineage>
        <taxon>Eukaryota</taxon>
        <taxon>Metazoa</taxon>
        <taxon>Cnidaria</taxon>
        <taxon>Anthozoa</taxon>
        <taxon>Hexacorallia</taxon>
        <taxon>Actiniaria</taxon>
        <taxon>Edwardsiidae</taxon>
        <taxon>Nematostella</taxon>
    </lineage>
</organism>
<dbReference type="PhylomeDB" id="A7RX68"/>
<dbReference type="OMA" id="PKLMDDW"/>
<evidence type="ECO:0000256" key="4">
    <source>
        <dbReference type="ARBA" id="ARBA00022729"/>
    </source>
</evidence>
<feature type="region of interest" description="Disordered" evidence="6">
    <location>
        <begin position="1"/>
        <end position="20"/>
    </location>
</feature>
<name>A7RX68_NEMVE</name>
<evidence type="ECO:0000256" key="2">
    <source>
        <dbReference type="ARBA" id="ARBA00009122"/>
    </source>
</evidence>
<dbReference type="PANTHER" id="PTHR18820:SF1">
    <property type="entry name" value="PROTEIN LEG1 HOMOLOG"/>
    <property type="match status" value="1"/>
</dbReference>
<evidence type="ECO:0000313" key="8">
    <source>
        <dbReference type="Proteomes" id="UP000001593"/>
    </source>
</evidence>
<dbReference type="EMBL" id="DS469549">
    <property type="protein sequence ID" value="EDO43978.1"/>
    <property type="molecule type" value="Genomic_DNA"/>
</dbReference>
<dbReference type="Pfam" id="PF05612">
    <property type="entry name" value="Leg1"/>
    <property type="match status" value="1"/>
</dbReference>
<evidence type="ECO:0000256" key="1">
    <source>
        <dbReference type="ARBA" id="ARBA00004613"/>
    </source>
</evidence>
<keyword evidence="4" id="KW-0732">Signal</keyword>
<evidence type="ECO:0008006" key="9">
    <source>
        <dbReference type="Google" id="ProtNLM"/>
    </source>
</evidence>
<proteinExistence type="inferred from homology"/>
<protein>
    <recommendedName>
        <fullName evidence="9">Protein LEG1 homolog</fullName>
    </recommendedName>
</protein>
<dbReference type="PANTHER" id="PTHR18820">
    <property type="entry name" value="LEG1"/>
    <property type="match status" value="1"/>
</dbReference>
<sequence length="351" mass="39625">MTLVTAKPQPSFSSSPYPPEWTKAPSSLSDFPVREIQGRNVTVIDAWTYLGRLGAYRVLVEATREYFSDWGFNNTGNLLWGLPLQFGWQKTTGRLRKPLTMGNATSNFHESEKVSPYSWWADMNYFLSILPLLGAVNAGTLNPLGFPVYVLGPNSVTSEFCSGVKQCSEKYPEVIDRWTEFFKHLRDKKHDPAKDITLGYLWKAHTTSIHSALPLFTDVLALLPQPEINFGTGWAQLVKFIAACHFQTNLNNTHAQQILGLPPRMLHSRDHPPFIRDFTTKQNTCLAVINLILDVQKLSNGGALKLWEKAMCSAQGRKDGRNLLENLLVNPLKSAEEFLKVVVDFMRDHDC</sequence>
<comment type="subcellular location">
    <subcellularLocation>
        <location evidence="1">Secreted</location>
    </subcellularLocation>
</comment>
<keyword evidence="8" id="KW-1185">Reference proteome</keyword>
<dbReference type="STRING" id="45351.A7RX68"/>
<evidence type="ECO:0000256" key="3">
    <source>
        <dbReference type="ARBA" id="ARBA00022525"/>
    </source>
</evidence>
<dbReference type="Proteomes" id="UP000001593">
    <property type="component" value="Unassembled WGS sequence"/>
</dbReference>
<keyword evidence="5" id="KW-0325">Glycoprotein</keyword>
<accession>A7RX68</accession>
<dbReference type="InterPro" id="IPR008499">
    <property type="entry name" value="Leg1"/>
</dbReference>